<dbReference type="SMR" id="F0JJ99"/>
<dbReference type="InterPro" id="IPR002933">
    <property type="entry name" value="Peptidase_M20"/>
</dbReference>
<keyword evidence="2" id="KW-0378">Hydrolase</keyword>
<dbReference type="EMBL" id="CP003220">
    <property type="protein sequence ID" value="EGB15998.1"/>
    <property type="molecule type" value="Genomic_DNA"/>
</dbReference>
<dbReference type="KEGG" id="ddn:DND132_2795"/>
<comment type="cofactor">
    <cofactor evidence="3">
        <name>Zn(2+)</name>
        <dbReference type="ChEBI" id="CHEBI:29105"/>
    </cofactor>
    <text evidence="3">Binds 2 Zn(2+) ions per subunit.</text>
</comment>
<name>F0JJ99_9BACT</name>
<accession>F0JJ99</accession>
<feature type="binding site" evidence="3">
    <location>
        <position position="111"/>
    </location>
    <ligand>
        <name>Zn(2+)</name>
        <dbReference type="ChEBI" id="CHEBI:29105"/>
        <label>1</label>
    </ligand>
</feature>
<dbReference type="PANTHER" id="PTHR32494:SF5">
    <property type="entry name" value="ALLANTOATE AMIDOHYDROLASE"/>
    <property type="match status" value="1"/>
</dbReference>
<dbReference type="SUPFAM" id="SSF53187">
    <property type="entry name" value="Zn-dependent exopeptidases"/>
    <property type="match status" value="1"/>
</dbReference>
<evidence type="ECO:0000313" key="6">
    <source>
        <dbReference type="EMBL" id="EGB15998.1"/>
    </source>
</evidence>
<keyword evidence="7" id="KW-1185">Reference proteome</keyword>
<dbReference type="Gene3D" id="3.30.70.360">
    <property type="match status" value="1"/>
</dbReference>
<dbReference type="RefSeq" id="WP_014323424.1">
    <property type="nucleotide sequence ID" value="NC_016803.1"/>
</dbReference>
<gene>
    <name evidence="6" type="ORF">DND132_2795</name>
</gene>
<evidence type="ECO:0000256" key="2">
    <source>
        <dbReference type="ARBA" id="ARBA00022801"/>
    </source>
</evidence>
<dbReference type="NCBIfam" id="TIGR01879">
    <property type="entry name" value="hydantase"/>
    <property type="match status" value="1"/>
</dbReference>
<dbReference type="PANTHER" id="PTHR32494">
    <property type="entry name" value="ALLANTOATE DEIMINASE-RELATED"/>
    <property type="match status" value="1"/>
</dbReference>
<dbReference type="PIRSF" id="PIRSF001235">
    <property type="entry name" value="Amidase_carbamoylase"/>
    <property type="match status" value="1"/>
</dbReference>
<protein>
    <submittedName>
        <fullName evidence="6">Amidase, hydantoinase/carbamoylase family</fullName>
    </submittedName>
</protein>
<keyword evidence="3" id="KW-0862">Zinc</keyword>
<dbReference type="InterPro" id="IPR036264">
    <property type="entry name" value="Bact_exopeptidase_dim_dom"/>
</dbReference>
<organism evidence="6 7">
    <name type="scientific">Pseudodesulfovibrio mercurii</name>
    <dbReference type="NCBI Taxonomy" id="641491"/>
    <lineage>
        <taxon>Bacteria</taxon>
        <taxon>Pseudomonadati</taxon>
        <taxon>Thermodesulfobacteriota</taxon>
        <taxon>Desulfovibrionia</taxon>
        <taxon>Desulfovibrionales</taxon>
        <taxon>Desulfovibrionaceae</taxon>
    </lineage>
</organism>
<feature type="binding site" evidence="3">
    <location>
        <position position="100"/>
    </location>
    <ligand>
        <name>Zn(2+)</name>
        <dbReference type="ChEBI" id="CHEBI:29105"/>
        <label>1</label>
    </ligand>
</feature>
<dbReference type="InterPro" id="IPR010158">
    <property type="entry name" value="Amidase_Cbmase"/>
</dbReference>
<dbReference type="GO" id="GO:0016813">
    <property type="term" value="F:hydrolase activity, acting on carbon-nitrogen (but not peptide) bonds, in linear amidines"/>
    <property type="evidence" value="ECO:0007669"/>
    <property type="project" value="InterPro"/>
</dbReference>
<dbReference type="GO" id="GO:0046872">
    <property type="term" value="F:metal ion binding"/>
    <property type="evidence" value="ECO:0007669"/>
    <property type="project" value="UniProtKB-KW"/>
</dbReference>
<evidence type="ECO:0000256" key="3">
    <source>
        <dbReference type="PIRSR" id="PIRSR001235-1"/>
    </source>
</evidence>
<evidence type="ECO:0000259" key="5">
    <source>
        <dbReference type="Pfam" id="PF07687"/>
    </source>
</evidence>
<feature type="binding site" evidence="3">
    <location>
        <position position="411"/>
    </location>
    <ligand>
        <name>Zn(2+)</name>
        <dbReference type="ChEBI" id="CHEBI:29105"/>
        <label>2</label>
    </ligand>
</feature>
<dbReference type="eggNOG" id="COG0624">
    <property type="taxonomic scope" value="Bacteria"/>
</dbReference>
<dbReference type="Pfam" id="PF07687">
    <property type="entry name" value="M20_dimer"/>
    <property type="match status" value="1"/>
</dbReference>
<dbReference type="STRING" id="641491.DND132_2795"/>
<feature type="domain" description="Peptidase M20 dimerisation" evidence="5">
    <location>
        <begin position="241"/>
        <end position="337"/>
    </location>
</feature>
<feature type="binding site" evidence="3">
    <location>
        <position position="146"/>
    </location>
    <ligand>
        <name>Zn(2+)</name>
        <dbReference type="ChEBI" id="CHEBI:29105"/>
        <label>2</label>
    </ligand>
</feature>
<dbReference type="Proteomes" id="UP000007845">
    <property type="component" value="Chromosome"/>
</dbReference>
<dbReference type="HOGENOM" id="CLU_024588_3_1_7"/>
<evidence type="ECO:0000256" key="4">
    <source>
        <dbReference type="SAM" id="MobiDB-lite"/>
    </source>
</evidence>
<feature type="binding site" evidence="3">
    <location>
        <position position="111"/>
    </location>
    <ligand>
        <name>Zn(2+)</name>
        <dbReference type="ChEBI" id="CHEBI:29105"/>
        <label>2</label>
    </ligand>
</feature>
<comment type="similarity">
    <text evidence="1">Belongs to the peptidase M20 family.</text>
</comment>
<dbReference type="SUPFAM" id="SSF55031">
    <property type="entry name" value="Bacterial exopeptidase dimerisation domain"/>
    <property type="match status" value="1"/>
</dbReference>
<evidence type="ECO:0000256" key="1">
    <source>
        <dbReference type="ARBA" id="ARBA00006153"/>
    </source>
</evidence>
<keyword evidence="3" id="KW-0479">Metal-binding</keyword>
<dbReference type="Gene3D" id="3.40.630.10">
    <property type="entry name" value="Zn peptidases"/>
    <property type="match status" value="1"/>
</dbReference>
<proteinExistence type="inferred from homology"/>
<feature type="binding site" evidence="3">
    <location>
        <position position="213"/>
    </location>
    <ligand>
        <name>Zn(2+)</name>
        <dbReference type="ChEBI" id="CHEBI:29105"/>
        <label>1</label>
    </ligand>
</feature>
<dbReference type="Pfam" id="PF01546">
    <property type="entry name" value="Peptidase_M20"/>
    <property type="match status" value="1"/>
</dbReference>
<feature type="region of interest" description="Disordered" evidence="4">
    <location>
        <begin position="1"/>
        <end position="20"/>
    </location>
</feature>
<dbReference type="AlphaFoldDB" id="F0JJ99"/>
<reference evidence="6 7" key="1">
    <citation type="journal article" date="2011" name="J. Bacteriol.">
        <title>Genome sequence of the mercury-methylating strain Desulfovibrio desulfuricans ND132.</title>
        <authorList>
            <person name="Brown S.D."/>
            <person name="Gilmour C.C."/>
            <person name="Kucken A.M."/>
            <person name="Wall J.D."/>
            <person name="Elias D.A."/>
            <person name="Brandt C.C."/>
            <person name="Podar M."/>
            <person name="Chertkov O."/>
            <person name="Held B."/>
            <person name="Bruce D.C."/>
            <person name="Detter J.C."/>
            <person name="Tapia R."/>
            <person name="Han C.S."/>
            <person name="Goodwin L.A."/>
            <person name="Cheng J.F."/>
            <person name="Pitluck S."/>
            <person name="Woyke T."/>
            <person name="Mikhailova N."/>
            <person name="Ivanova N.N."/>
            <person name="Han J."/>
            <person name="Lucas S."/>
            <person name="Lapidus A.L."/>
            <person name="Land M.L."/>
            <person name="Hauser L.J."/>
            <person name="Palumbo A.V."/>
        </authorList>
    </citation>
    <scope>NUCLEOTIDE SEQUENCE [LARGE SCALE GENOMIC DNA]</scope>
    <source>
        <strain evidence="6 7">ND132</strain>
    </source>
</reference>
<evidence type="ECO:0000313" key="7">
    <source>
        <dbReference type="Proteomes" id="UP000007845"/>
    </source>
</evidence>
<dbReference type="InterPro" id="IPR011650">
    <property type="entry name" value="Peptidase_M20_dimer"/>
</dbReference>
<sequence>MAVMKKSAPSGMAAHSPRKGAVPDAEAFARDLFDEAARLSPADVGISRPAYSATETRVLEALRERAEAWGLAVRADRGGNYHFALPDDMDAGRFAVVGSHVDSVHQGGNYDGLAGVAAGLLCLIRAKAAGQRFARPVRCIAMRAEESHWFGPCYIGSKGLTGQLTGAELAAVHRDDGRTLESHMRALGIDVDAIRAGRPLLDTASVLEYVELHIEQGPMLVEKRLPVAVVSGIRGNFRHRRITCLGEAGHSGAVPRAYRRDPVFALADLLSRLDDSWLTILQKGDDLVLTSGVVSTDPRTNSLSRIPDKVTFSFDCRSQSGAVLDGMREMLREEMHQVERARRVEFVLDDELSTAPALMDGKVIAGLRAAMARTGLEPFVMPSGGGHDAAVFANAGVPSGMIFVRNRNGSHNPDEALDVADFLLGAEVLYNHLLEGE</sequence>